<protein>
    <submittedName>
        <fullName evidence="2">Uncharacterized protein</fullName>
    </submittedName>
</protein>
<evidence type="ECO:0000313" key="3">
    <source>
        <dbReference type="Proteomes" id="UP000054248"/>
    </source>
</evidence>
<name>A0A0C3L6N9_9AGAM</name>
<dbReference type="Proteomes" id="UP000054248">
    <property type="component" value="Unassembled WGS sequence"/>
</dbReference>
<reference evidence="2 3" key="1">
    <citation type="submission" date="2014-04" db="EMBL/GenBank/DDBJ databases">
        <authorList>
            <consortium name="DOE Joint Genome Institute"/>
            <person name="Kuo A."/>
            <person name="Girlanda M."/>
            <person name="Perotto S."/>
            <person name="Kohler A."/>
            <person name="Nagy L.G."/>
            <person name="Floudas D."/>
            <person name="Copeland A."/>
            <person name="Barry K.W."/>
            <person name="Cichocki N."/>
            <person name="Veneault-Fourrey C."/>
            <person name="LaButti K."/>
            <person name="Lindquist E.A."/>
            <person name="Lipzen A."/>
            <person name="Lundell T."/>
            <person name="Morin E."/>
            <person name="Murat C."/>
            <person name="Sun H."/>
            <person name="Tunlid A."/>
            <person name="Henrissat B."/>
            <person name="Grigoriev I.V."/>
            <person name="Hibbett D.S."/>
            <person name="Martin F."/>
            <person name="Nordberg H.P."/>
            <person name="Cantor M.N."/>
            <person name="Hua S.X."/>
        </authorList>
    </citation>
    <scope>NUCLEOTIDE SEQUENCE [LARGE SCALE GENOMIC DNA]</scope>
    <source>
        <strain evidence="2 3">MUT 4182</strain>
    </source>
</reference>
<sequence>MADPSQYYTITMPEPEPFGNAINGNYGVERFDEPPSFPMPQRSSDCYPEGETGTPLHLPHLAQQTLSSHSARMASVDCLPPKKERTRGDPRPSVVNVPKKKNQGGCGCIIC</sequence>
<proteinExistence type="predicted"/>
<feature type="region of interest" description="Disordered" evidence="1">
    <location>
        <begin position="1"/>
        <end position="20"/>
    </location>
</feature>
<dbReference type="AlphaFoldDB" id="A0A0C3L6N9"/>
<feature type="region of interest" description="Disordered" evidence="1">
    <location>
        <begin position="33"/>
        <end position="103"/>
    </location>
</feature>
<gene>
    <name evidence="2" type="ORF">M407DRAFT_174908</name>
</gene>
<feature type="compositionally biased region" description="Basic and acidic residues" evidence="1">
    <location>
        <begin position="80"/>
        <end position="90"/>
    </location>
</feature>
<dbReference type="EMBL" id="KN823413">
    <property type="protein sequence ID" value="KIO17222.1"/>
    <property type="molecule type" value="Genomic_DNA"/>
</dbReference>
<dbReference type="HOGENOM" id="CLU_2160268_0_0_1"/>
<accession>A0A0C3L6N9</accession>
<organism evidence="2 3">
    <name type="scientific">Tulasnella calospora MUT 4182</name>
    <dbReference type="NCBI Taxonomy" id="1051891"/>
    <lineage>
        <taxon>Eukaryota</taxon>
        <taxon>Fungi</taxon>
        <taxon>Dikarya</taxon>
        <taxon>Basidiomycota</taxon>
        <taxon>Agaricomycotina</taxon>
        <taxon>Agaricomycetes</taxon>
        <taxon>Cantharellales</taxon>
        <taxon>Tulasnellaceae</taxon>
        <taxon>Tulasnella</taxon>
    </lineage>
</organism>
<reference evidence="3" key="2">
    <citation type="submission" date="2015-01" db="EMBL/GenBank/DDBJ databases">
        <title>Evolutionary Origins and Diversification of the Mycorrhizal Mutualists.</title>
        <authorList>
            <consortium name="DOE Joint Genome Institute"/>
            <consortium name="Mycorrhizal Genomics Consortium"/>
            <person name="Kohler A."/>
            <person name="Kuo A."/>
            <person name="Nagy L.G."/>
            <person name="Floudas D."/>
            <person name="Copeland A."/>
            <person name="Barry K.W."/>
            <person name="Cichocki N."/>
            <person name="Veneault-Fourrey C."/>
            <person name="LaButti K."/>
            <person name="Lindquist E.A."/>
            <person name="Lipzen A."/>
            <person name="Lundell T."/>
            <person name="Morin E."/>
            <person name="Murat C."/>
            <person name="Riley R."/>
            <person name="Ohm R."/>
            <person name="Sun H."/>
            <person name="Tunlid A."/>
            <person name="Henrissat B."/>
            <person name="Grigoriev I.V."/>
            <person name="Hibbett D.S."/>
            <person name="Martin F."/>
        </authorList>
    </citation>
    <scope>NUCLEOTIDE SEQUENCE [LARGE SCALE GENOMIC DNA]</scope>
    <source>
        <strain evidence="3">MUT 4182</strain>
    </source>
</reference>
<evidence type="ECO:0000313" key="2">
    <source>
        <dbReference type="EMBL" id="KIO17222.1"/>
    </source>
</evidence>
<keyword evidence="3" id="KW-1185">Reference proteome</keyword>
<evidence type="ECO:0000256" key="1">
    <source>
        <dbReference type="SAM" id="MobiDB-lite"/>
    </source>
</evidence>